<dbReference type="EMBL" id="LPXO01000006">
    <property type="protein sequence ID" value="KUF10591.1"/>
    <property type="molecule type" value="Genomic_DNA"/>
</dbReference>
<feature type="compositionally biased region" description="Basic and acidic residues" evidence="1">
    <location>
        <begin position="25"/>
        <end position="43"/>
    </location>
</feature>
<sequence>MSNAELSKTDSMEKDAPRQPGRVGALRDKASDTYEAASERVRESAGQTRDAAADQVDYGRVLAAEAHDDLSRIVQRNPVMALAGAAGLGVLIGLAIKQKA</sequence>
<dbReference type="AlphaFoldDB" id="A0A0W7WJ80"/>
<accession>A0A0W7WJ80</accession>
<evidence type="ECO:0008006" key="5">
    <source>
        <dbReference type="Google" id="ProtNLM"/>
    </source>
</evidence>
<evidence type="ECO:0000256" key="2">
    <source>
        <dbReference type="SAM" id="Phobius"/>
    </source>
</evidence>
<keyword evidence="4" id="KW-1185">Reference proteome</keyword>
<name>A0A0W7WJ80_9RHOB</name>
<feature type="compositionally biased region" description="Basic and acidic residues" evidence="1">
    <location>
        <begin position="7"/>
        <end position="17"/>
    </location>
</feature>
<organism evidence="3 4">
    <name type="scientific">Pseudoponticoccus marisrubri</name>
    <dbReference type="NCBI Taxonomy" id="1685382"/>
    <lineage>
        <taxon>Bacteria</taxon>
        <taxon>Pseudomonadati</taxon>
        <taxon>Pseudomonadota</taxon>
        <taxon>Alphaproteobacteria</taxon>
        <taxon>Rhodobacterales</taxon>
        <taxon>Roseobacteraceae</taxon>
        <taxon>Pseudoponticoccus</taxon>
    </lineage>
</organism>
<evidence type="ECO:0000313" key="3">
    <source>
        <dbReference type="EMBL" id="KUF10591.1"/>
    </source>
</evidence>
<keyword evidence="2" id="KW-0812">Transmembrane</keyword>
<protein>
    <recommendedName>
        <fullName evidence="5">DUF883 domain-containing protein</fullName>
    </recommendedName>
</protein>
<dbReference type="RefSeq" id="WP_058862430.1">
    <property type="nucleotide sequence ID" value="NZ_LPXO01000006.1"/>
</dbReference>
<feature type="transmembrane region" description="Helical" evidence="2">
    <location>
        <begin position="79"/>
        <end position="96"/>
    </location>
</feature>
<comment type="caution">
    <text evidence="3">The sequence shown here is derived from an EMBL/GenBank/DDBJ whole genome shotgun (WGS) entry which is preliminary data.</text>
</comment>
<keyword evidence="2" id="KW-1133">Transmembrane helix</keyword>
<feature type="region of interest" description="Disordered" evidence="1">
    <location>
        <begin position="1"/>
        <end position="53"/>
    </location>
</feature>
<reference evidence="3 4" key="1">
    <citation type="submission" date="2015-12" db="EMBL/GenBank/DDBJ databases">
        <authorList>
            <person name="Shamseldin A."/>
            <person name="Moawad H."/>
            <person name="Abd El-Rahim W.M."/>
            <person name="Sadowsky M.J."/>
        </authorList>
    </citation>
    <scope>NUCLEOTIDE SEQUENCE [LARGE SCALE GENOMIC DNA]</scope>
    <source>
        <strain evidence="3 4">SJ5A-1</strain>
    </source>
</reference>
<proteinExistence type="predicted"/>
<keyword evidence="2" id="KW-0472">Membrane</keyword>
<evidence type="ECO:0000313" key="4">
    <source>
        <dbReference type="Proteomes" id="UP000054396"/>
    </source>
</evidence>
<evidence type="ECO:0000256" key="1">
    <source>
        <dbReference type="SAM" id="MobiDB-lite"/>
    </source>
</evidence>
<gene>
    <name evidence="3" type="ORF">AVJ23_11990</name>
</gene>
<dbReference type="Proteomes" id="UP000054396">
    <property type="component" value="Unassembled WGS sequence"/>
</dbReference>